<keyword evidence="1" id="KW-0732">Signal</keyword>
<dbReference type="EMBL" id="JACCJC010000007">
    <property type="protein sequence ID" value="KAF6238894.1"/>
    <property type="molecule type" value="Genomic_DNA"/>
</dbReference>
<gene>
    <name evidence="2" type="ORF">HO173_002766</name>
</gene>
<accession>A0A8H6G1X2</accession>
<name>A0A8H6G1X2_9LECA</name>
<evidence type="ECO:0000313" key="2">
    <source>
        <dbReference type="EMBL" id="KAF6238894.1"/>
    </source>
</evidence>
<feature type="signal peptide" evidence="1">
    <location>
        <begin position="1"/>
        <end position="17"/>
    </location>
</feature>
<proteinExistence type="predicted"/>
<keyword evidence="3" id="KW-1185">Reference proteome</keyword>
<comment type="caution">
    <text evidence="2">The sequence shown here is derived from an EMBL/GenBank/DDBJ whole genome shotgun (WGS) entry which is preliminary data.</text>
</comment>
<dbReference type="Proteomes" id="UP000578531">
    <property type="component" value="Unassembled WGS sequence"/>
</dbReference>
<organism evidence="2 3">
    <name type="scientific">Letharia columbiana</name>
    <dbReference type="NCBI Taxonomy" id="112416"/>
    <lineage>
        <taxon>Eukaryota</taxon>
        <taxon>Fungi</taxon>
        <taxon>Dikarya</taxon>
        <taxon>Ascomycota</taxon>
        <taxon>Pezizomycotina</taxon>
        <taxon>Lecanoromycetes</taxon>
        <taxon>OSLEUM clade</taxon>
        <taxon>Lecanoromycetidae</taxon>
        <taxon>Lecanorales</taxon>
        <taxon>Lecanorineae</taxon>
        <taxon>Parmeliaceae</taxon>
        <taxon>Letharia</taxon>
    </lineage>
</organism>
<evidence type="ECO:0008006" key="4">
    <source>
        <dbReference type="Google" id="ProtNLM"/>
    </source>
</evidence>
<dbReference type="RefSeq" id="XP_037168190.1">
    <property type="nucleotide sequence ID" value="XM_037304697.1"/>
</dbReference>
<dbReference type="OrthoDB" id="10357045at2759"/>
<evidence type="ECO:0000256" key="1">
    <source>
        <dbReference type="SAM" id="SignalP"/>
    </source>
</evidence>
<reference evidence="2 3" key="1">
    <citation type="journal article" date="2020" name="Genomics">
        <title>Complete, high-quality genomes from long-read metagenomic sequencing of two wolf lichen thalli reveals enigmatic genome architecture.</title>
        <authorList>
            <person name="McKenzie S.K."/>
            <person name="Walston R.F."/>
            <person name="Allen J.L."/>
        </authorList>
    </citation>
    <scope>NUCLEOTIDE SEQUENCE [LARGE SCALE GENOMIC DNA]</scope>
    <source>
        <strain evidence="2">WasteWater2</strain>
    </source>
</reference>
<dbReference type="GeneID" id="59284437"/>
<sequence>MFFNNLFFSFLLSVLSAAALFPASDNANPDHPSPVQHVERDLSQPPTLSNITLSTPSSLNTTNAIDPHCFLPNPRQPHIQPSDCHTALYALVVSPSAMLLEHWDRSSILPVESASGTCSIILARVTDTADGIFQPILVAHAAALLVRSCVTARWGYQGGTARIGQRQDFVVYLSASWAAGDMSIARATA</sequence>
<feature type="chain" id="PRO_5034139359" description="Ecp2 effector protein domain-containing protein" evidence="1">
    <location>
        <begin position="18"/>
        <end position="189"/>
    </location>
</feature>
<evidence type="ECO:0000313" key="3">
    <source>
        <dbReference type="Proteomes" id="UP000578531"/>
    </source>
</evidence>
<dbReference type="AlphaFoldDB" id="A0A8H6G1X2"/>
<protein>
    <recommendedName>
        <fullName evidence="4">Ecp2 effector protein domain-containing protein</fullName>
    </recommendedName>
</protein>